<organism evidence="3 4">
    <name type="scientific">Rhodovastum atsumiense</name>
    <dbReference type="NCBI Taxonomy" id="504468"/>
    <lineage>
        <taxon>Bacteria</taxon>
        <taxon>Pseudomonadati</taxon>
        <taxon>Pseudomonadota</taxon>
        <taxon>Alphaproteobacteria</taxon>
        <taxon>Acetobacterales</taxon>
        <taxon>Acetobacteraceae</taxon>
        <taxon>Rhodovastum</taxon>
    </lineage>
</organism>
<dbReference type="AlphaFoldDB" id="A0A5M6II57"/>
<keyword evidence="1" id="KW-0732">Signal</keyword>
<evidence type="ECO:0000313" key="3">
    <source>
        <dbReference type="EMBL" id="KAA5607950.1"/>
    </source>
</evidence>
<dbReference type="Proteomes" id="UP000325255">
    <property type="component" value="Unassembled WGS sequence"/>
</dbReference>
<dbReference type="InterPro" id="IPR016087">
    <property type="entry name" value="Chalcone_isomerase"/>
</dbReference>
<dbReference type="SUPFAM" id="SSF54626">
    <property type="entry name" value="Chalcone isomerase"/>
    <property type="match status" value="1"/>
</dbReference>
<protein>
    <recommendedName>
        <fullName evidence="2">Chalcone isomerase domain-containing protein</fullName>
    </recommendedName>
</protein>
<proteinExistence type="predicted"/>
<accession>A0A5M6II57</accession>
<dbReference type="OrthoDB" id="7270700at2"/>
<dbReference type="InterPro" id="IPR016088">
    <property type="entry name" value="Chalcone_isomerase_3-sand"/>
</dbReference>
<evidence type="ECO:0000259" key="2">
    <source>
        <dbReference type="Pfam" id="PF16036"/>
    </source>
</evidence>
<feature type="chain" id="PRO_5024275258" description="Chalcone isomerase domain-containing protein" evidence="1">
    <location>
        <begin position="42"/>
        <end position="212"/>
    </location>
</feature>
<sequence>MPRCSWHRTATVSPRCRVGGPMRRALLSVVAGFALLSSARAAELEGVTLPDEQWIGRTELRLNGIALRSYSVLQIPIYVGGLYLVHPDSDPERILRSTDMKLLDIRFLRDVDQERARAAWREGFDRNCDSPCDLSSAEVARFLAAVPAVRKGDRFTILFTPSGAEISVNQRPLGRIANRRFATVMLATFIGPHPPTSRVKRELLGSRTQANG</sequence>
<dbReference type="Gene3D" id="3.50.70.10">
    <property type="match status" value="1"/>
</dbReference>
<name>A0A5M6II57_9PROT</name>
<dbReference type="Pfam" id="PF16036">
    <property type="entry name" value="Chalcone_3"/>
    <property type="match status" value="1"/>
</dbReference>
<feature type="signal peptide" evidence="1">
    <location>
        <begin position="1"/>
        <end position="41"/>
    </location>
</feature>
<evidence type="ECO:0000313" key="4">
    <source>
        <dbReference type="Proteomes" id="UP000325255"/>
    </source>
</evidence>
<keyword evidence="4" id="KW-1185">Reference proteome</keyword>
<gene>
    <name evidence="3" type="ORF">F1189_31440</name>
</gene>
<evidence type="ECO:0000256" key="1">
    <source>
        <dbReference type="SAM" id="SignalP"/>
    </source>
</evidence>
<dbReference type="GO" id="GO:0016872">
    <property type="term" value="F:intramolecular lyase activity"/>
    <property type="evidence" value="ECO:0007669"/>
    <property type="project" value="InterPro"/>
</dbReference>
<reference evidence="3 4" key="1">
    <citation type="submission" date="2019-09" db="EMBL/GenBank/DDBJ databases">
        <title>Genome sequence of Rhodovastum atsumiense, a diverse member of the Acetobacteraceae family of non-sulfur purple photosynthetic bacteria.</title>
        <authorList>
            <person name="Meyer T."/>
            <person name="Kyndt J."/>
        </authorList>
    </citation>
    <scope>NUCLEOTIDE SEQUENCE [LARGE SCALE GENOMIC DNA]</scope>
    <source>
        <strain evidence="3 4">DSM 21279</strain>
    </source>
</reference>
<dbReference type="EMBL" id="VWPK01000126">
    <property type="protein sequence ID" value="KAA5607950.1"/>
    <property type="molecule type" value="Genomic_DNA"/>
</dbReference>
<comment type="caution">
    <text evidence="3">The sequence shown here is derived from an EMBL/GenBank/DDBJ whole genome shotgun (WGS) entry which is preliminary data.</text>
</comment>
<dbReference type="InterPro" id="IPR036298">
    <property type="entry name" value="Chalcone_isomerase_sf"/>
</dbReference>
<feature type="domain" description="Chalcone isomerase" evidence="2">
    <location>
        <begin position="41"/>
        <end position="205"/>
    </location>
</feature>